<feature type="signal peptide" evidence="1">
    <location>
        <begin position="1"/>
        <end position="23"/>
    </location>
</feature>
<accession>A0A9D9HG15</accession>
<gene>
    <name evidence="3" type="ORF">IAA96_02120</name>
</gene>
<dbReference type="InterPro" id="IPR033399">
    <property type="entry name" value="TP_0789-like"/>
</dbReference>
<comment type="caution">
    <text evidence="3">The sequence shown here is derived from an EMBL/GenBank/DDBJ whole genome shotgun (WGS) entry which is preliminary data.</text>
</comment>
<keyword evidence="1" id="KW-0732">Signal</keyword>
<evidence type="ECO:0000313" key="4">
    <source>
        <dbReference type="Proteomes" id="UP000823616"/>
    </source>
</evidence>
<dbReference type="Gene3D" id="2.50.20.10">
    <property type="entry name" value="Lipoprotein localisation LolA/LolB/LppX"/>
    <property type="match status" value="1"/>
</dbReference>
<proteinExistence type="predicted"/>
<name>A0A9D9HG15_9SPIR</name>
<feature type="chain" id="PRO_5038833441" evidence="1">
    <location>
        <begin position="24"/>
        <end position="258"/>
    </location>
</feature>
<organism evidence="3 4">
    <name type="scientific">Candidatus Avitreponema avistercoris</name>
    <dbReference type="NCBI Taxonomy" id="2840705"/>
    <lineage>
        <taxon>Bacteria</taxon>
        <taxon>Pseudomonadati</taxon>
        <taxon>Spirochaetota</taxon>
        <taxon>Spirochaetia</taxon>
        <taxon>Spirochaetales</taxon>
        <taxon>Candidatus Avitreponema</taxon>
    </lineage>
</organism>
<keyword evidence="3" id="KW-0449">Lipoprotein</keyword>
<sequence length="258" mass="29247">MRLFVKNAAALGFLLAAGVSVFALDGRTVMQQADDVKKPDYSHTLVKMDLIEKNGQVETRVVEQWGMRKNGLNSVVMIFRSPASVKNTRFLQIENEGRADDKWIYLPALRNTRRIAASEGDKSFMGTDATYDDMSSREVDDDRHELLEEKSINGFACYVVRSEPVDPDSSQYQYRVSYIDKATMVPVFVQMYDKQGGLVKELTVERLQNVNGYDTPVETLLENVQTGHATRMVITNIEVDKPVPDKVFTQNFLNTGRF</sequence>
<feature type="domain" description="Uncharacterized protein TP-0789" evidence="2">
    <location>
        <begin position="74"/>
        <end position="254"/>
    </location>
</feature>
<evidence type="ECO:0000313" key="3">
    <source>
        <dbReference type="EMBL" id="MBO8449881.1"/>
    </source>
</evidence>
<evidence type="ECO:0000256" key="1">
    <source>
        <dbReference type="SAM" id="SignalP"/>
    </source>
</evidence>
<dbReference type="CDD" id="cd16329">
    <property type="entry name" value="LolA_like"/>
    <property type="match status" value="1"/>
</dbReference>
<evidence type="ECO:0000259" key="2">
    <source>
        <dbReference type="Pfam" id="PF17131"/>
    </source>
</evidence>
<reference evidence="3" key="1">
    <citation type="submission" date="2020-10" db="EMBL/GenBank/DDBJ databases">
        <authorList>
            <person name="Gilroy R."/>
        </authorList>
    </citation>
    <scope>NUCLEOTIDE SEQUENCE</scope>
    <source>
        <strain evidence="3">B3-4054</strain>
    </source>
</reference>
<protein>
    <submittedName>
        <fullName evidence="3">Outer membrane lipoprotein-sorting protein</fullName>
    </submittedName>
</protein>
<dbReference type="EMBL" id="JADIMS010000036">
    <property type="protein sequence ID" value="MBO8449881.1"/>
    <property type="molecule type" value="Genomic_DNA"/>
</dbReference>
<dbReference type="Pfam" id="PF17131">
    <property type="entry name" value="LolA_like"/>
    <property type="match status" value="1"/>
</dbReference>
<reference evidence="3" key="2">
    <citation type="journal article" date="2021" name="PeerJ">
        <title>Extensive microbial diversity within the chicken gut microbiome revealed by metagenomics and culture.</title>
        <authorList>
            <person name="Gilroy R."/>
            <person name="Ravi A."/>
            <person name="Getino M."/>
            <person name="Pursley I."/>
            <person name="Horton D.L."/>
            <person name="Alikhan N.F."/>
            <person name="Baker D."/>
            <person name="Gharbi K."/>
            <person name="Hall N."/>
            <person name="Watson M."/>
            <person name="Adriaenssens E.M."/>
            <person name="Foster-Nyarko E."/>
            <person name="Jarju S."/>
            <person name="Secka A."/>
            <person name="Antonio M."/>
            <person name="Oren A."/>
            <person name="Chaudhuri R.R."/>
            <person name="La Ragione R."/>
            <person name="Hildebrand F."/>
            <person name="Pallen M.J."/>
        </authorList>
    </citation>
    <scope>NUCLEOTIDE SEQUENCE</scope>
    <source>
        <strain evidence="3">B3-4054</strain>
    </source>
</reference>
<dbReference type="Proteomes" id="UP000823616">
    <property type="component" value="Unassembled WGS sequence"/>
</dbReference>
<dbReference type="AlphaFoldDB" id="A0A9D9HG15"/>